<organism evidence="2 3">
    <name type="scientific">Penicillium nordicum</name>
    <dbReference type="NCBI Taxonomy" id="229535"/>
    <lineage>
        <taxon>Eukaryota</taxon>
        <taxon>Fungi</taxon>
        <taxon>Dikarya</taxon>
        <taxon>Ascomycota</taxon>
        <taxon>Pezizomycotina</taxon>
        <taxon>Eurotiomycetes</taxon>
        <taxon>Eurotiomycetidae</taxon>
        <taxon>Eurotiales</taxon>
        <taxon>Aspergillaceae</taxon>
        <taxon>Penicillium</taxon>
    </lineage>
</organism>
<name>A0A0M9WJP1_9EURO</name>
<evidence type="ECO:0000256" key="1">
    <source>
        <dbReference type="SAM" id="MobiDB-lite"/>
    </source>
</evidence>
<evidence type="ECO:0000313" key="2">
    <source>
        <dbReference type="EMBL" id="KOS47402.1"/>
    </source>
</evidence>
<feature type="region of interest" description="Disordered" evidence="1">
    <location>
        <begin position="58"/>
        <end position="83"/>
    </location>
</feature>
<protein>
    <submittedName>
        <fullName evidence="2">Uncharacterized protein</fullName>
    </submittedName>
</protein>
<evidence type="ECO:0000313" key="3">
    <source>
        <dbReference type="Proteomes" id="UP000037696"/>
    </source>
</evidence>
<gene>
    <name evidence="2" type="ORF">ACN38_g1660</name>
</gene>
<sequence length="104" mass="11560">MIIRLSPPISSSLHINNNQPFFSLSRSINTLRRLGSVDGILARMPSDPSTLDRPTVSFDLPHQPMSPGCSTRSGYPNNTTTITYKSPDYTTELQVRGVDMHDLK</sequence>
<dbReference type="EMBL" id="LHQQ01000017">
    <property type="protein sequence ID" value="KOS47402.1"/>
    <property type="molecule type" value="Genomic_DNA"/>
</dbReference>
<comment type="caution">
    <text evidence="2">The sequence shown here is derived from an EMBL/GenBank/DDBJ whole genome shotgun (WGS) entry which is preliminary data.</text>
</comment>
<dbReference type="Proteomes" id="UP000037696">
    <property type="component" value="Unassembled WGS sequence"/>
</dbReference>
<proteinExistence type="predicted"/>
<accession>A0A0M9WJP1</accession>
<feature type="compositionally biased region" description="Polar residues" evidence="1">
    <location>
        <begin position="68"/>
        <end position="83"/>
    </location>
</feature>
<dbReference type="AlphaFoldDB" id="A0A0M9WJP1"/>
<reference evidence="2 3" key="1">
    <citation type="submission" date="2015-08" db="EMBL/GenBank/DDBJ databases">
        <title>Genome sequencing of Penicillium nordicum.</title>
        <authorList>
            <person name="Nguyen H.D."/>
            <person name="Seifert K.A."/>
        </authorList>
    </citation>
    <scope>NUCLEOTIDE SEQUENCE [LARGE SCALE GENOMIC DNA]</scope>
    <source>
        <strain evidence="2 3">DAOMC 185683</strain>
    </source>
</reference>
<keyword evidence="3" id="KW-1185">Reference proteome</keyword>